<dbReference type="GO" id="GO:0015889">
    <property type="term" value="P:cobalamin transport"/>
    <property type="evidence" value="ECO:0007669"/>
    <property type="project" value="TreeGrafter"/>
</dbReference>
<evidence type="ECO:0000313" key="4">
    <source>
        <dbReference type="Proteomes" id="UP001066276"/>
    </source>
</evidence>
<protein>
    <recommendedName>
        <fullName evidence="2">Transcobalamin-like C-terminal domain-containing protein</fullName>
    </recommendedName>
</protein>
<keyword evidence="1" id="KW-0732">Signal</keyword>
<dbReference type="GO" id="GO:0031419">
    <property type="term" value="F:cobalamin binding"/>
    <property type="evidence" value="ECO:0007669"/>
    <property type="project" value="TreeGrafter"/>
</dbReference>
<sequence length="133" mass="14367">MSPVTFCALWVVAITVSGVASSAVGVPSITVDYSIVNDLTGEPFKYSIQVSVPKGSVLLDVMKEAQKMNPKDFSFQTESTSWGPFVATINHLSGSANGKTYWQFFSGTFVLDKGVGTYVPKDGEHIIAIFSKY</sequence>
<accession>A0AAV7SWT5</accession>
<gene>
    <name evidence="3" type="ORF">NDU88_000546</name>
</gene>
<dbReference type="Gene3D" id="2.170.130.30">
    <property type="match status" value="1"/>
</dbReference>
<keyword evidence="4" id="KW-1185">Reference proteome</keyword>
<feature type="domain" description="Transcobalamin-like C-terminal" evidence="2">
    <location>
        <begin position="55"/>
        <end position="127"/>
    </location>
</feature>
<dbReference type="Pfam" id="PF14478">
    <property type="entry name" value="DUF4430"/>
    <property type="match status" value="1"/>
</dbReference>
<organism evidence="3 4">
    <name type="scientific">Pleurodeles waltl</name>
    <name type="common">Iberian ribbed newt</name>
    <dbReference type="NCBI Taxonomy" id="8319"/>
    <lineage>
        <taxon>Eukaryota</taxon>
        <taxon>Metazoa</taxon>
        <taxon>Chordata</taxon>
        <taxon>Craniata</taxon>
        <taxon>Vertebrata</taxon>
        <taxon>Euteleostomi</taxon>
        <taxon>Amphibia</taxon>
        <taxon>Batrachia</taxon>
        <taxon>Caudata</taxon>
        <taxon>Salamandroidea</taxon>
        <taxon>Salamandridae</taxon>
        <taxon>Pleurodelinae</taxon>
        <taxon>Pleurodeles</taxon>
    </lineage>
</organism>
<comment type="caution">
    <text evidence="3">The sequence shown here is derived from an EMBL/GenBank/DDBJ whole genome shotgun (WGS) entry which is preliminary data.</text>
</comment>
<dbReference type="PANTHER" id="PTHR10559">
    <property type="entry name" value="TRANSCOBALAMIN-1/GASTRIC INTRINSIC FACTOR"/>
    <property type="match status" value="1"/>
</dbReference>
<feature type="signal peptide" evidence="1">
    <location>
        <begin position="1"/>
        <end position="21"/>
    </location>
</feature>
<evidence type="ECO:0000256" key="1">
    <source>
        <dbReference type="SAM" id="SignalP"/>
    </source>
</evidence>
<feature type="chain" id="PRO_5044023630" description="Transcobalamin-like C-terminal domain-containing protein" evidence="1">
    <location>
        <begin position="22"/>
        <end position="133"/>
    </location>
</feature>
<dbReference type="InterPro" id="IPR051588">
    <property type="entry name" value="Cobalamin_Transport"/>
</dbReference>
<evidence type="ECO:0000259" key="2">
    <source>
        <dbReference type="Pfam" id="PF14478"/>
    </source>
</evidence>
<evidence type="ECO:0000313" key="3">
    <source>
        <dbReference type="EMBL" id="KAJ1168628.1"/>
    </source>
</evidence>
<dbReference type="InterPro" id="IPR027954">
    <property type="entry name" value="Transcobalamin-like_C"/>
</dbReference>
<dbReference type="EMBL" id="JANPWB010000007">
    <property type="protein sequence ID" value="KAJ1168628.1"/>
    <property type="molecule type" value="Genomic_DNA"/>
</dbReference>
<proteinExistence type="predicted"/>
<reference evidence="3" key="1">
    <citation type="journal article" date="2022" name="bioRxiv">
        <title>Sequencing and chromosome-scale assembly of the giantPleurodeles waltlgenome.</title>
        <authorList>
            <person name="Brown T."/>
            <person name="Elewa A."/>
            <person name="Iarovenko S."/>
            <person name="Subramanian E."/>
            <person name="Araus A.J."/>
            <person name="Petzold A."/>
            <person name="Susuki M."/>
            <person name="Suzuki K.-i.T."/>
            <person name="Hayashi T."/>
            <person name="Toyoda A."/>
            <person name="Oliveira C."/>
            <person name="Osipova E."/>
            <person name="Leigh N.D."/>
            <person name="Simon A."/>
            <person name="Yun M.H."/>
        </authorList>
    </citation>
    <scope>NUCLEOTIDE SEQUENCE</scope>
    <source>
        <strain evidence="3">20211129_DDA</strain>
        <tissue evidence="3">Liver</tissue>
    </source>
</reference>
<dbReference type="AlphaFoldDB" id="A0AAV7SWT5"/>
<dbReference type="PANTHER" id="PTHR10559:SF15">
    <property type="entry name" value="COBALAMIN BINDING INTRINSIC FACTOR"/>
    <property type="match status" value="1"/>
</dbReference>
<dbReference type="GO" id="GO:0005615">
    <property type="term" value="C:extracellular space"/>
    <property type="evidence" value="ECO:0007669"/>
    <property type="project" value="TreeGrafter"/>
</dbReference>
<dbReference type="Proteomes" id="UP001066276">
    <property type="component" value="Chromosome 4_1"/>
</dbReference>
<name>A0AAV7SWT5_PLEWA</name>